<dbReference type="Proteomes" id="UP000183769">
    <property type="component" value="Unassembled WGS sequence"/>
</dbReference>
<keyword evidence="1" id="KW-0812">Transmembrane</keyword>
<feature type="transmembrane region" description="Helical" evidence="1">
    <location>
        <begin position="12"/>
        <end position="33"/>
    </location>
</feature>
<dbReference type="EMBL" id="FOXI01000002">
    <property type="protein sequence ID" value="SFP23735.1"/>
    <property type="molecule type" value="Genomic_DNA"/>
</dbReference>
<dbReference type="AlphaFoldDB" id="A0A1I5NPJ2"/>
<feature type="transmembrane region" description="Helical" evidence="1">
    <location>
        <begin position="82"/>
        <end position="105"/>
    </location>
</feature>
<dbReference type="RefSeq" id="WP_074875609.1">
    <property type="nucleotide sequence ID" value="NZ_FOXI01000002.1"/>
</dbReference>
<sequence length="135" mass="13706">MADESGEISDQLLTILGVGSGVMQLAVFTWVGVMLFDNAVYGVAVGVFSGVGAFLFVPWLLSYSAAQEAASPEPAGERIARSTGPGVFGLGLELGAITMLALGFVQEPPALLLGVASALVVGVGVYLLGSFVLEA</sequence>
<accession>A0A1I5NPJ2</accession>
<feature type="transmembrane region" description="Helical" evidence="1">
    <location>
        <begin position="111"/>
        <end position="133"/>
    </location>
</feature>
<evidence type="ECO:0000256" key="1">
    <source>
        <dbReference type="SAM" id="Phobius"/>
    </source>
</evidence>
<feature type="transmembrane region" description="Helical" evidence="1">
    <location>
        <begin position="39"/>
        <end position="61"/>
    </location>
</feature>
<gene>
    <name evidence="2" type="ORF">SAMN05216277_102134</name>
</gene>
<dbReference type="OrthoDB" id="206257at2157"/>
<organism evidence="2 3">
    <name type="scientific">Halolamina pelagica</name>
    <dbReference type="NCBI Taxonomy" id="699431"/>
    <lineage>
        <taxon>Archaea</taxon>
        <taxon>Methanobacteriati</taxon>
        <taxon>Methanobacteriota</taxon>
        <taxon>Stenosarchaea group</taxon>
        <taxon>Halobacteria</taxon>
        <taxon>Halobacteriales</taxon>
        <taxon>Haloferacaceae</taxon>
    </lineage>
</organism>
<evidence type="ECO:0000313" key="2">
    <source>
        <dbReference type="EMBL" id="SFP23735.1"/>
    </source>
</evidence>
<keyword evidence="3" id="KW-1185">Reference proteome</keyword>
<keyword evidence="1" id="KW-1133">Transmembrane helix</keyword>
<reference evidence="3" key="1">
    <citation type="submission" date="2016-10" db="EMBL/GenBank/DDBJ databases">
        <authorList>
            <person name="Varghese N."/>
            <person name="Submissions S."/>
        </authorList>
    </citation>
    <scope>NUCLEOTIDE SEQUENCE [LARGE SCALE GENOMIC DNA]</scope>
    <source>
        <strain evidence="3">CGMCC 1.10329</strain>
    </source>
</reference>
<evidence type="ECO:0000313" key="3">
    <source>
        <dbReference type="Proteomes" id="UP000183769"/>
    </source>
</evidence>
<proteinExistence type="predicted"/>
<keyword evidence="1" id="KW-0472">Membrane</keyword>
<name>A0A1I5NPJ2_9EURY</name>
<protein>
    <submittedName>
        <fullName evidence="2">Uncharacterized protein</fullName>
    </submittedName>
</protein>